<feature type="binding site" description="axial binding residue" evidence="5">
    <location>
        <position position="147"/>
    </location>
    <ligand>
        <name>heme c</name>
        <dbReference type="ChEBI" id="CHEBI:61717"/>
        <label>2</label>
    </ligand>
    <ligandPart>
        <name>Fe</name>
        <dbReference type="ChEBI" id="CHEBI:18248"/>
    </ligandPart>
</feature>
<evidence type="ECO:0000256" key="5">
    <source>
        <dbReference type="PIRSR" id="PIRSR000005-2"/>
    </source>
</evidence>
<keyword evidence="9" id="KW-1185">Reference proteome</keyword>
<keyword evidence="3 5" id="KW-0408">Iron</keyword>
<dbReference type="GO" id="GO:0005506">
    <property type="term" value="F:iron ion binding"/>
    <property type="evidence" value="ECO:0007669"/>
    <property type="project" value="InterPro"/>
</dbReference>
<feature type="domain" description="Cytochrome c" evidence="7">
    <location>
        <begin position="22"/>
        <end position="108"/>
    </location>
</feature>
<organism evidence="8 9">
    <name type="scientific">Undibacterium pigrum</name>
    <dbReference type="NCBI Taxonomy" id="401470"/>
    <lineage>
        <taxon>Bacteria</taxon>
        <taxon>Pseudomonadati</taxon>
        <taxon>Pseudomonadota</taxon>
        <taxon>Betaproteobacteria</taxon>
        <taxon>Burkholderiales</taxon>
        <taxon>Oxalobacteraceae</taxon>
        <taxon>Undibacterium</taxon>
    </lineage>
</organism>
<feature type="binding site" description="covalent" evidence="4">
    <location>
        <position position="143"/>
    </location>
    <ligand>
        <name>heme c</name>
        <dbReference type="ChEBI" id="CHEBI:61717"/>
        <label>2</label>
    </ligand>
</feature>
<sequence>MNFIFRLKTRLLHLLLVLPVMALAQPAQKVPDTLEQRLKACTACHGAEGRAGSDGYYPRIAGKPAGYLYKQLLNFRDGKRSYPAMAYMVAHMSDAYLKEIAGYFANQHPPYSAPLPSEASASVLEQGRLLVLQGDKSRNMPACASCHGKSMTGLAPYIPGLLGLPRDYLIAQLGAWQTGSRKAHAPDCMQQVASKLKPQDIAAVSSWLAMQKVPDDSIAPVLKADEYAQLPLNCGSVAP</sequence>
<dbReference type="RefSeq" id="WP_110254050.1">
    <property type="nucleotide sequence ID" value="NZ_QJKB01000001.1"/>
</dbReference>
<feature type="binding site" description="covalent" evidence="4">
    <location>
        <position position="146"/>
    </location>
    <ligand>
        <name>heme c</name>
        <dbReference type="ChEBI" id="CHEBI:61717"/>
        <label>2</label>
    </ligand>
</feature>
<feature type="domain" description="Cytochrome c" evidence="7">
    <location>
        <begin position="122"/>
        <end position="212"/>
    </location>
</feature>
<evidence type="ECO:0000313" key="8">
    <source>
        <dbReference type="EMBL" id="PXX47709.1"/>
    </source>
</evidence>
<evidence type="ECO:0000256" key="2">
    <source>
        <dbReference type="ARBA" id="ARBA00022723"/>
    </source>
</evidence>
<feature type="binding site" description="covalent" evidence="4">
    <location>
        <position position="44"/>
    </location>
    <ligand>
        <name>heme c</name>
        <dbReference type="ChEBI" id="CHEBI:61717"/>
        <label>1</label>
    </ligand>
</feature>
<dbReference type="OrthoDB" id="9773456at2"/>
<dbReference type="AlphaFoldDB" id="A0A318JJV9"/>
<gene>
    <name evidence="8" type="ORF">DFR42_1011306</name>
</gene>
<reference evidence="8 9" key="1">
    <citation type="submission" date="2018-05" db="EMBL/GenBank/DDBJ databases">
        <title>Genomic Encyclopedia of Type Strains, Phase IV (KMG-IV): sequencing the most valuable type-strain genomes for metagenomic binning, comparative biology and taxonomic classification.</title>
        <authorList>
            <person name="Goeker M."/>
        </authorList>
    </citation>
    <scope>NUCLEOTIDE SEQUENCE [LARGE SCALE GENOMIC DNA]</scope>
    <source>
        <strain evidence="8 9">DSM 19792</strain>
    </source>
</reference>
<feature type="binding site" description="axial binding residue" evidence="5">
    <location>
        <position position="85"/>
    </location>
    <ligand>
        <name>heme c</name>
        <dbReference type="ChEBI" id="CHEBI:61717"/>
        <label>1</label>
    </ligand>
    <ligandPart>
        <name>Fe</name>
        <dbReference type="ChEBI" id="CHEBI:18248"/>
    </ligandPart>
</feature>
<name>A0A318JJV9_9BURK</name>
<dbReference type="InterPro" id="IPR050597">
    <property type="entry name" value="Cytochrome_c_Oxidase_Subunit"/>
</dbReference>
<dbReference type="PIRSF" id="PIRSF000005">
    <property type="entry name" value="Cytochrome_c4"/>
    <property type="match status" value="1"/>
</dbReference>
<feature type="binding site" description="covalent" evidence="4">
    <location>
        <position position="41"/>
    </location>
    <ligand>
        <name>heme c</name>
        <dbReference type="ChEBI" id="CHEBI:61717"/>
        <label>1</label>
    </ligand>
</feature>
<dbReference type="InterPro" id="IPR024167">
    <property type="entry name" value="Cytochrome_c4-like"/>
</dbReference>
<feature type="binding site" description="axial binding residue" evidence="5">
    <location>
        <position position="45"/>
    </location>
    <ligand>
        <name>heme c</name>
        <dbReference type="ChEBI" id="CHEBI:61717"/>
        <label>1</label>
    </ligand>
    <ligandPart>
        <name>Fe</name>
        <dbReference type="ChEBI" id="CHEBI:18248"/>
    </ligandPart>
</feature>
<feature type="binding site" description="axial binding residue" evidence="5">
    <location>
        <position position="189"/>
    </location>
    <ligand>
        <name>heme c</name>
        <dbReference type="ChEBI" id="CHEBI:61717"/>
        <label>2</label>
    </ligand>
    <ligandPart>
        <name>Fe</name>
        <dbReference type="ChEBI" id="CHEBI:18248"/>
    </ligandPart>
</feature>
<dbReference type="Proteomes" id="UP000247792">
    <property type="component" value="Unassembled WGS sequence"/>
</dbReference>
<evidence type="ECO:0000256" key="6">
    <source>
        <dbReference type="SAM" id="SignalP"/>
    </source>
</evidence>
<dbReference type="InterPro" id="IPR036909">
    <property type="entry name" value="Cyt_c-like_dom_sf"/>
</dbReference>
<dbReference type="GO" id="GO:0042597">
    <property type="term" value="C:periplasmic space"/>
    <property type="evidence" value="ECO:0007669"/>
    <property type="project" value="InterPro"/>
</dbReference>
<dbReference type="GO" id="GO:0020037">
    <property type="term" value="F:heme binding"/>
    <property type="evidence" value="ECO:0007669"/>
    <property type="project" value="InterPro"/>
</dbReference>
<dbReference type="EMBL" id="QJKB01000001">
    <property type="protein sequence ID" value="PXX47709.1"/>
    <property type="molecule type" value="Genomic_DNA"/>
</dbReference>
<dbReference type="Pfam" id="PF13442">
    <property type="entry name" value="Cytochrome_CBB3"/>
    <property type="match status" value="1"/>
</dbReference>
<evidence type="ECO:0000256" key="3">
    <source>
        <dbReference type="ARBA" id="ARBA00023004"/>
    </source>
</evidence>
<keyword evidence="2 5" id="KW-0479">Metal-binding</keyword>
<comment type="caution">
    <text evidence="8">The sequence shown here is derived from an EMBL/GenBank/DDBJ whole genome shotgun (WGS) entry which is preliminary data.</text>
</comment>
<protein>
    <submittedName>
        <fullName evidence="8">Cytochrome c553</fullName>
    </submittedName>
</protein>
<accession>A0A318JJV9</accession>
<evidence type="ECO:0000256" key="1">
    <source>
        <dbReference type="ARBA" id="ARBA00022617"/>
    </source>
</evidence>
<dbReference type="Gene3D" id="1.10.760.10">
    <property type="entry name" value="Cytochrome c-like domain"/>
    <property type="match status" value="2"/>
</dbReference>
<dbReference type="GO" id="GO:0009055">
    <property type="term" value="F:electron transfer activity"/>
    <property type="evidence" value="ECO:0007669"/>
    <property type="project" value="InterPro"/>
</dbReference>
<keyword evidence="1 4" id="KW-0349">Heme</keyword>
<evidence type="ECO:0000259" key="7">
    <source>
        <dbReference type="PROSITE" id="PS51007"/>
    </source>
</evidence>
<dbReference type="PANTHER" id="PTHR33751:SF11">
    <property type="entry name" value="BLL4483 PROTEIN"/>
    <property type="match status" value="1"/>
</dbReference>
<evidence type="ECO:0000313" key="9">
    <source>
        <dbReference type="Proteomes" id="UP000247792"/>
    </source>
</evidence>
<dbReference type="PANTHER" id="PTHR33751">
    <property type="entry name" value="CBB3-TYPE CYTOCHROME C OXIDASE SUBUNIT FIXP"/>
    <property type="match status" value="1"/>
</dbReference>
<evidence type="ECO:0000256" key="4">
    <source>
        <dbReference type="PIRSR" id="PIRSR000005-1"/>
    </source>
</evidence>
<keyword evidence="6" id="KW-0732">Signal</keyword>
<proteinExistence type="predicted"/>
<feature type="chain" id="PRO_5016234169" evidence="6">
    <location>
        <begin position="25"/>
        <end position="239"/>
    </location>
</feature>
<dbReference type="SUPFAM" id="SSF46626">
    <property type="entry name" value="Cytochrome c"/>
    <property type="match status" value="2"/>
</dbReference>
<dbReference type="InterPro" id="IPR009056">
    <property type="entry name" value="Cyt_c-like_dom"/>
</dbReference>
<comment type="PTM">
    <text evidence="4">Binds 2 heme c groups covalently per subunit.</text>
</comment>
<dbReference type="PROSITE" id="PS51007">
    <property type="entry name" value="CYTC"/>
    <property type="match status" value="2"/>
</dbReference>
<feature type="signal peptide" evidence="6">
    <location>
        <begin position="1"/>
        <end position="24"/>
    </location>
</feature>